<dbReference type="EMBL" id="MFMO01000034">
    <property type="protein sequence ID" value="OGG87223.1"/>
    <property type="molecule type" value="Genomic_DNA"/>
</dbReference>
<proteinExistence type="inferred from homology"/>
<feature type="domain" description="NAD-dependent epimerase/dehydratase" evidence="2">
    <location>
        <begin position="4"/>
        <end position="236"/>
    </location>
</feature>
<comment type="similarity">
    <text evidence="1">Belongs to the NAD(P)-dependent epimerase/dehydratase family.</text>
</comment>
<dbReference type="InterPro" id="IPR001509">
    <property type="entry name" value="Epimerase_deHydtase"/>
</dbReference>
<accession>A0A1F6FMY3</accession>
<protein>
    <recommendedName>
        <fullName evidence="2">NAD-dependent epimerase/dehydratase domain-containing protein</fullName>
    </recommendedName>
</protein>
<reference evidence="3 4" key="1">
    <citation type="journal article" date="2016" name="Nat. Commun.">
        <title>Thousands of microbial genomes shed light on interconnected biogeochemical processes in an aquifer system.</title>
        <authorList>
            <person name="Anantharaman K."/>
            <person name="Brown C.T."/>
            <person name="Hug L.A."/>
            <person name="Sharon I."/>
            <person name="Castelle C.J."/>
            <person name="Probst A.J."/>
            <person name="Thomas B.C."/>
            <person name="Singh A."/>
            <person name="Wilkins M.J."/>
            <person name="Karaoz U."/>
            <person name="Brodie E.L."/>
            <person name="Williams K.H."/>
            <person name="Hubbard S.S."/>
            <person name="Banfield J.F."/>
        </authorList>
    </citation>
    <scope>NUCLEOTIDE SEQUENCE [LARGE SCALE GENOMIC DNA]</scope>
</reference>
<dbReference type="Pfam" id="PF01370">
    <property type="entry name" value="Epimerase"/>
    <property type="match status" value="1"/>
</dbReference>
<dbReference type="InterPro" id="IPR036291">
    <property type="entry name" value="NAD(P)-bd_dom_sf"/>
</dbReference>
<comment type="caution">
    <text evidence="3">The sequence shown here is derived from an EMBL/GenBank/DDBJ whole genome shotgun (WGS) entry which is preliminary data.</text>
</comment>
<name>A0A1F6FMY3_9BACT</name>
<dbReference type="PANTHER" id="PTHR43000">
    <property type="entry name" value="DTDP-D-GLUCOSE 4,6-DEHYDRATASE-RELATED"/>
    <property type="match status" value="1"/>
</dbReference>
<dbReference type="AlphaFoldDB" id="A0A1F6FMY3"/>
<evidence type="ECO:0000313" key="4">
    <source>
        <dbReference type="Proteomes" id="UP000177968"/>
    </source>
</evidence>
<gene>
    <name evidence="3" type="ORF">A3H15_01360</name>
</gene>
<sequence>MKKILVTGGAGFIGSNCCNALVRDGHTVVAFDNLSLGTGDALEPGVQLVKGDVRDAAALQALGPVDFVIHLAAASSAPMFTDDFIGSIANNVLGHVTVLEYARKNGVQKVLFASTSSIYGNNPTPLTEDQRVEPPNFYSVTKHAQEELSSVYNALHQLEIIGFRFMSVYGLHEEHKGRFANLVSQFIWGIEKRKRPVLYGDGNQTRDFVNVRDIIEAFRLVLETPKRFGYTIFNIGTEHALSLRELVSVIGGIMGEAIEPILVPNPISKGYVMAQQADASKIKSELNFEASVTLDTGVREIVEYRKKHKKEPVSLSF</sequence>
<dbReference type="SUPFAM" id="SSF51735">
    <property type="entry name" value="NAD(P)-binding Rossmann-fold domains"/>
    <property type="match status" value="1"/>
</dbReference>
<dbReference type="Proteomes" id="UP000177968">
    <property type="component" value="Unassembled WGS sequence"/>
</dbReference>
<evidence type="ECO:0000256" key="1">
    <source>
        <dbReference type="ARBA" id="ARBA00007637"/>
    </source>
</evidence>
<evidence type="ECO:0000313" key="3">
    <source>
        <dbReference type="EMBL" id="OGG87223.1"/>
    </source>
</evidence>
<evidence type="ECO:0000259" key="2">
    <source>
        <dbReference type="Pfam" id="PF01370"/>
    </source>
</evidence>
<dbReference type="Gene3D" id="3.40.50.720">
    <property type="entry name" value="NAD(P)-binding Rossmann-like Domain"/>
    <property type="match status" value="1"/>
</dbReference>
<organism evidence="3 4">
    <name type="scientific">Candidatus Kaiserbacteria bacterium RIFCSPLOWO2_12_FULL_50_28</name>
    <dbReference type="NCBI Taxonomy" id="1798527"/>
    <lineage>
        <taxon>Bacteria</taxon>
        <taxon>Candidatus Kaiseribacteriota</taxon>
    </lineage>
</organism>